<name>A0ABD7XID9_ENTFL</name>
<gene>
    <name evidence="1" type="ORF">P0D81_12385</name>
</gene>
<evidence type="ECO:0000313" key="1">
    <source>
        <dbReference type="EMBL" id="WEH24027.1"/>
    </source>
</evidence>
<evidence type="ECO:0000313" key="2">
    <source>
        <dbReference type="Proteomes" id="UP001221642"/>
    </source>
</evidence>
<accession>A0ABD7XID9</accession>
<dbReference type="Proteomes" id="UP001221642">
    <property type="component" value="Chromosome"/>
</dbReference>
<sequence>MRGVLTMGTKAEHEEIDILDLELEKEFEDAEDYEQYRKIIRATMAQWLKNLKNGEIKLTSVNDLKILIEADKILRS</sequence>
<protein>
    <submittedName>
        <fullName evidence="1">Uncharacterized protein</fullName>
    </submittedName>
</protein>
<reference evidence="1 2" key="1">
    <citation type="submission" date="2023-02" db="EMBL/GenBank/DDBJ databases">
        <title>Results of the 2020 Genomic Proficiency Test for the network of European Union Reference Laboratory for Antimicrobial Resistance assessing whole genome sequencing capacities.</title>
        <authorList>
            <person name="Hoffmann M."/>
            <person name="Luo Y."/>
            <person name="Sorensen L.H."/>
            <person name="Pedersen S.K."/>
            <person name="Hendriksen R.S."/>
        </authorList>
    </citation>
    <scope>NUCLEOTIDE SEQUENCE [LARGE SCALE GENOMIC DNA]</scope>
    <source>
        <strain evidence="1 2">GENOMIC22-006</strain>
    </source>
</reference>
<proteinExistence type="predicted"/>
<dbReference type="EMBL" id="CP119159">
    <property type="protein sequence ID" value="WEH24027.1"/>
    <property type="molecule type" value="Genomic_DNA"/>
</dbReference>
<organism evidence="1 2">
    <name type="scientific">Enterococcus faecalis</name>
    <name type="common">Streptococcus faecalis</name>
    <dbReference type="NCBI Taxonomy" id="1351"/>
    <lineage>
        <taxon>Bacteria</taxon>
        <taxon>Bacillati</taxon>
        <taxon>Bacillota</taxon>
        <taxon>Bacilli</taxon>
        <taxon>Lactobacillales</taxon>
        <taxon>Enterococcaceae</taxon>
        <taxon>Enterococcus</taxon>
    </lineage>
</organism>
<dbReference type="AlphaFoldDB" id="A0ABD7XID9"/>
<dbReference type="RefSeq" id="WP_010711272.1">
    <property type="nucleotide sequence ID" value="NZ_BLPP01000010.1"/>
</dbReference>